<feature type="transmembrane region" description="Helical" evidence="13">
    <location>
        <begin position="297"/>
        <end position="320"/>
    </location>
</feature>
<evidence type="ECO:0000256" key="10">
    <source>
        <dbReference type="ARBA" id="ARBA00023136"/>
    </source>
</evidence>
<dbReference type="CDD" id="cd03249">
    <property type="entry name" value="ABC_MTABC3_MDL1_MDL2"/>
    <property type="match status" value="2"/>
</dbReference>
<evidence type="ECO:0000259" key="14">
    <source>
        <dbReference type="PROSITE" id="PS50893"/>
    </source>
</evidence>
<dbReference type="InterPro" id="IPR017871">
    <property type="entry name" value="ABC_transporter-like_CS"/>
</dbReference>
<dbReference type="PROSITE" id="PS00211">
    <property type="entry name" value="ABC_TRANSPORTER_1"/>
    <property type="match status" value="2"/>
</dbReference>
<feature type="domain" description="ABC transmembrane type-1" evidence="15">
    <location>
        <begin position="62"/>
        <end position="356"/>
    </location>
</feature>
<dbReference type="SUPFAM" id="SSF52540">
    <property type="entry name" value="P-loop containing nucleoside triphosphate hydrolases"/>
    <property type="match status" value="2"/>
</dbReference>
<dbReference type="Proteomes" id="UP001162480">
    <property type="component" value="Chromosome 1"/>
</dbReference>
<evidence type="ECO:0000256" key="2">
    <source>
        <dbReference type="ARBA" id="ARBA00007577"/>
    </source>
</evidence>
<evidence type="ECO:0000256" key="5">
    <source>
        <dbReference type="ARBA" id="ARBA00022737"/>
    </source>
</evidence>
<dbReference type="InterPro" id="IPR003439">
    <property type="entry name" value="ABC_transporter-like_ATP-bd"/>
</dbReference>
<dbReference type="InterPro" id="IPR039421">
    <property type="entry name" value="Type_1_exporter"/>
</dbReference>
<feature type="transmembrane region" description="Helical" evidence="13">
    <location>
        <begin position="819"/>
        <end position="837"/>
    </location>
</feature>
<feature type="domain" description="ABC transporter" evidence="14">
    <location>
        <begin position="1021"/>
        <end position="1259"/>
    </location>
</feature>
<evidence type="ECO:0000256" key="3">
    <source>
        <dbReference type="ARBA" id="ARBA00022448"/>
    </source>
</evidence>
<name>A0AA36AGB6_OCTVU</name>
<gene>
    <name evidence="16" type="ORF">OCTVUL_1B000899</name>
</gene>
<dbReference type="CDD" id="cd18578">
    <property type="entry name" value="ABC_6TM_Pgp_ABCB1_D2_like"/>
    <property type="match status" value="1"/>
</dbReference>
<dbReference type="FunFam" id="1.20.1560.10:FF:000018">
    <property type="entry name" value="ATP-binding cassette subfamily B member 11"/>
    <property type="match status" value="1"/>
</dbReference>
<dbReference type="SUPFAM" id="SSF90123">
    <property type="entry name" value="ABC transporter transmembrane region"/>
    <property type="match status" value="2"/>
</dbReference>
<feature type="transmembrane region" description="Helical" evidence="13">
    <location>
        <begin position="963"/>
        <end position="985"/>
    </location>
</feature>
<proteinExistence type="inferred from homology"/>
<dbReference type="FunFam" id="3.40.50.300:FF:000479">
    <property type="entry name" value="Multidrug resistance protein 1A"/>
    <property type="match status" value="1"/>
</dbReference>
<feature type="transmembrane region" description="Helical" evidence="13">
    <location>
        <begin position="332"/>
        <end position="350"/>
    </location>
</feature>
<feature type="transmembrane region" description="Helical" evidence="13">
    <location>
        <begin position="924"/>
        <end position="951"/>
    </location>
</feature>
<keyword evidence="9 13" id="KW-1133">Transmembrane helix</keyword>
<keyword evidence="11" id="KW-0325">Glycoprotein</keyword>
<keyword evidence="17" id="KW-1185">Reference proteome</keyword>
<dbReference type="PANTHER" id="PTHR43394:SF27">
    <property type="entry name" value="ATP-DEPENDENT TRANSLOCASE ABCB1-LIKE"/>
    <property type="match status" value="1"/>
</dbReference>
<dbReference type="InterPro" id="IPR011527">
    <property type="entry name" value="ABC1_TM_dom"/>
</dbReference>
<feature type="transmembrane region" description="Helical" evidence="13">
    <location>
        <begin position="194"/>
        <end position="214"/>
    </location>
</feature>
<sequence>MDNKAFDGSDIQNGKAVSNAWEVNNKESKTKSEAKSETKNVGKVSFFKLFRYASGLEIFFMIIGGIAAAVHGVAIPLLIIVFSEMLDSMSETSANITRTCAAVGSIPDSILLDKMATYSLYYVGLAGIVFIAAYTHVTLWKVSTEKQIFYMRKKLMMNILRQNLSWFDEHTPGKLSSYLSDALLKISTGLGNNIGTLLQTLSGTVAALVIAFVYQWKLSLVMFSLTPVLGLSTYIMTRVTKDMTEKELNAYAEAGNVAEEAISSIRTVVAFGGEGKECSRYEKLLGVAKKASVKKGFATGVATGFFWFSIFGYYALGFWYAAKIIREDNYRVADVLIAFFSVVTGGLSLGQAGPAIQCISEAQSAAFEVFNVLDTEPSIDNLSKRGSSAENINGNIIFKEVYFNYPSRPDVPVLSGLNFVAEPGKTVALVGTSGCGKSTVIQLIQRLYDIHSGEVLIGGKRISEYNVGSLRKIIGVVNQEPVLFGNSIKENIRDGDEKATDADIIAAAKEANAHDFIMQLPGKYNTLVGERGTQLSGGQKQRIAIARALVRKPLFLLLDEATSALDTESERIVQSALDKVQSGRTTLVVAHRLSTIRSADMILAFKGGVIVERGTHEELMKQDGLYASLVMAQRLKTEGTEESEENTTDDEVSSSQRQRLKSISSAHDGETHDEASAVEEEKDLPEASAIRIFKMNSPEWPYILMGLLASAVNGAVIPAFSVIFSEFIGAFQGDGFAVNRFALLILMLAAFIFVGYSVQYLMFGISGEKLTLKLRAGLFKAILRQEISWFDKEINNTGVLCSRLAVDSARVKGATGVKIGLFIQSLTNIGSGIVIAFVYGWQLALLIIGFLPILAFSAVLETKLLTNTLSQGASALEEATNLSMEAFQNIKTVLSLSIEMKIYEKFHEKILLPYKNNIKGAFKVGIAFSFSQSVVFLCYAAVFYVGALLITKCEMDFVDLLKVFGAIVFGAFALGQVGAVAPDFAKVKTSSARIMDLLDRVPAIDSYSQTGKICETFESKIQFKDVEFEYPNRANVKVLQGLSLEINQGETVALVGKSGCGKSTCMQLIEKFYNPSKGEVFLDSINLKELNTSWLRRQIAIVSQEPVLFSCSIEENIAYGDLTRAVTFDEIINAAQQANIHSFIQSLPEGYSTKAGGKGSQLSGGQKQRIAIARALIRNPKILLLDEATSALDTESEKVVQEALDKARSGRTCLVVAHRLSTIKDSDRIAVVVNGKVHEIGTHTELDKKKDVYFDLLNNQNL</sequence>
<dbReference type="Gene3D" id="1.20.1560.10">
    <property type="entry name" value="ABC transporter type 1, transmembrane domain"/>
    <property type="match status" value="2"/>
</dbReference>
<dbReference type="AlphaFoldDB" id="A0AA36AGB6"/>
<dbReference type="SMART" id="SM00382">
    <property type="entry name" value="AAA"/>
    <property type="match status" value="2"/>
</dbReference>
<evidence type="ECO:0000256" key="9">
    <source>
        <dbReference type="ARBA" id="ARBA00022989"/>
    </source>
</evidence>
<feature type="transmembrane region" description="Helical" evidence="13">
    <location>
        <begin position="700"/>
        <end position="721"/>
    </location>
</feature>
<dbReference type="Pfam" id="PF00005">
    <property type="entry name" value="ABC_tran"/>
    <property type="match status" value="2"/>
</dbReference>
<dbReference type="CDD" id="cd18577">
    <property type="entry name" value="ABC_6TM_Pgp_ABCB1_D1_like"/>
    <property type="match status" value="1"/>
</dbReference>
<keyword evidence="6" id="KW-0547">Nucleotide-binding</keyword>
<protein>
    <submittedName>
        <fullName evidence="16">ATP-dependent translocase ABCB1</fullName>
    </submittedName>
</protein>
<evidence type="ECO:0000313" key="17">
    <source>
        <dbReference type="Proteomes" id="UP001162480"/>
    </source>
</evidence>
<accession>A0AA36AGB6</accession>
<dbReference type="InterPro" id="IPR036640">
    <property type="entry name" value="ABC1_TM_sf"/>
</dbReference>
<feature type="domain" description="ABC transmembrane type-1" evidence="15">
    <location>
        <begin position="704"/>
        <end position="986"/>
    </location>
</feature>
<feature type="transmembrane region" description="Helical" evidence="13">
    <location>
        <begin position="58"/>
        <end position="82"/>
    </location>
</feature>
<dbReference type="GO" id="GO:0090374">
    <property type="term" value="P:oligopeptide export from mitochondrion"/>
    <property type="evidence" value="ECO:0007669"/>
    <property type="project" value="TreeGrafter"/>
</dbReference>
<dbReference type="GO" id="GO:0015421">
    <property type="term" value="F:ABC-type oligopeptide transporter activity"/>
    <property type="evidence" value="ECO:0007669"/>
    <property type="project" value="TreeGrafter"/>
</dbReference>
<evidence type="ECO:0000313" key="16">
    <source>
        <dbReference type="EMBL" id="CAI9715599.1"/>
    </source>
</evidence>
<dbReference type="FunFam" id="1.20.1560.10:FF:000009">
    <property type="entry name" value="ABC transporter B family member 1"/>
    <property type="match status" value="1"/>
</dbReference>
<dbReference type="GO" id="GO:0005743">
    <property type="term" value="C:mitochondrial inner membrane"/>
    <property type="evidence" value="ECO:0007669"/>
    <property type="project" value="TreeGrafter"/>
</dbReference>
<dbReference type="Pfam" id="PF00664">
    <property type="entry name" value="ABC_membrane"/>
    <property type="match status" value="2"/>
</dbReference>
<evidence type="ECO:0000256" key="12">
    <source>
        <dbReference type="SAM" id="MobiDB-lite"/>
    </source>
</evidence>
<feature type="transmembrane region" description="Helical" evidence="13">
    <location>
        <begin position="120"/>
        <end position="142"/>
    </location>
</feature>
<evidence type="ECO:0000256" key="11">
    <source>
        <dbReference type="ARBA" id="ARBA00023180"/>
    </source>
</evidence>
<dbReference type="FunFam" id="3.40.50.300:FF:000205">
    <property type="entry name" value="ABC transporter B family member 4"/>
    <property type="match status" value="1"/>
</dbReference>
<feature type="transmembrane region" description="Helical" evidence="13">
    <location>
        <begin position="843"/>
        <end position="860"/>
    </location>
</feature>
<evidence type="ECO:0000256" key="6">
    <source>
        <dbReference type="ARBA" id="ARBA00022741"/>
    </source>
</evidence>
<comment type="subcellular location">
    <subcellularLocation>
        <location evidence="1">Membrane</location>
        <topology evidence="1">Multi-pass membrane protein</topology>
    </subcellularLocation>
</comment>
<evidence type="ECO:0000256" key="8">
    <source>
        <dbReference type="ARBA" id="ARBA00022967"/>
    </source>
</evidence>
<feature type="region of interest" description="Disordered" evidence="12">
    <location>
        <begin position="637"/>
        <end position="682"/>
    </location>
</feature>
<dbReference type="GO" id="GO:0005524">
    <property type="term" value="F:ATP binding"/>
    <property type="evidence" value="ECO:0007669"/>
    <property type="project" value="UniProtKB-KW"/>
</dbReference>
<dbReference type="InterPro" id="IPR003593">
    <property type="entry name" value="AAA+_ATPase"/>
</dbReference>
<keyword evidence="8" id="KW-1278">Translocase</keyword>
<feature type="compositionally biased region" description="Acidic residues" evidence="12">
    <location>
        <begin position="640"/>
        <end position="652"/>
    </location>
</feature>
<dbReference type="PANTHER" id="PTHR43394">
    <property type="entry name" value="ATP-DEPENDENT PERMEASE MDL1, MITOCHONDRIAL"/>
    <property type="match status" value="1"/>
</dbReference>
<keyword evidence="3" id="KW-0813">Transport</keyword>
<keyword evidence="10 13" id="KW-0472">Membrane</keyword>
<evidence type="ECO:0000256" key="13">
    <source>
        <dbReference type="SAM" id="Phobius"/>
    </source>
</evidence>
<dbReference type="InterPro" id="IPR027417">
    <property type="entry name" value="P-loop_NTPase"/>
</dbReference>
<evidence type="ECO:0000256" key="7">
    <source>
        <dbReference type="ARBA" id="ARBA00022840"/>
    </source>
</evidence>
<dbReference type="PROSITE" id="PS50893">
    <property type="entry name" value="ABC_TRANSPORTER_2"/>
    <property type="match status" value="2"/>
</dbReference>
<dbReference type="GO" id="GO:0016887">
    <property type="term" value="F:ATP hydrolysis activity"/>
    <property type="evidence" value="ECO:0007669"/>
    <property type="project" value="InterPro"/>
</dbReference>
<evidence type="ECO:0000256" key="4">
    <source>
        <dbReference type="ARBA" id="ARBA00022692"/>
    </source>
</evidence>
<feature type="transmembrane region" description="Helical" evidence="13">
    <location>
        <begin position="741"/>
        <end position="763"/>
    </location>
</feature>
<reference evidence="16" key="1">
    <citation type="submission" date="2023-08" db="EMBL/GenBank/DDBJ databases">
        <authorList>
            <person name="Alioto T."/>
            <person name="Alioto T."/>
            <person name="Gomez Garrido J."/>
        </authorList>
    </citation>
    <scope>NUCLEOTIDE SEQUENCE</scope>
</reference>
<comment type="similarity">
    <text evidence="2">Belongs to the ABC transporter superfamily. ABCB family. Multidrug resistance exporter (TC 3.A.1.201) subfamily.</text>
</comment>
<evidence type="ECO:0000259" key="15">
    <source>
        <dbReference type="PROSITE" id="PS50929"/>
    </source>
</evidence>
<keyword evidence="7" id="KW-0067">ATP-binding</keyword>
<dbReference type="PROSITE" id="PS50929">
    <property type="entry name" value="ABC_TM1F"/>
    <property type="match status" value="2"/>
</dbReference>
<organism evidence="16 17">
    <name type="scientific">Octopus vulgaris</name>
    <name type="common">Common octopus</name>
    <dbReference type="NCBI Taxonomy" id="6645"/>
    <lineage>
        <taxon>Eukaryota</taxon>
        <taxon>Metazoa</taxon>
        <taxon>Spiralia</taxon>
        <taxon>Lophotrochozoa</taxon>
        <taxon>Mollusca</taxon>
        <taxon>Cephalopoda</taxon>
        <taxon>Coleoidea</taxon>
        <taxon>Octopodiformes</taxon>
        <taxon>Octopoda</taxon>
        <taxon>Incirrata</taxon>
        <taxon>Octopodidae</taxon>
        <taxon>Octopus</taxon>
    </lineage>
</organism>
<dbReference type="Gene3D" id="3.40.50.300">
    <property type="entry name" value="P-loop containing nucleotide triphosphate hydrolases"/>
    <property type="match status" value="2"/>
</dbReference>
<keyword evidence="5" id="KW-0677">Repeat</keyword>
<evidence type="ECO:0000256" key="1">
    <source>
        <dbReference type="ARBA" id="ARBA00004141"/>
    </source>
</evidence>
<feature type="domain" description="ABC transporter" evidence="14">
    <location>
        <begin position="396"/>
        <end position="632"/>
    </location>
</feature>
<dbReference type="EMBL" id="OX597814">
    <property type="protein sequence ID" value="CAI9715599.1"/>
    <property type="molecule type" value="Genomic_DNA"/>
</dbReference>
<keyword evidence="4 13" id="KW-0812">Transmembrane</keyword>